<evidence type="ECO:0000256" key="2">
    <source>
        <dbReference type="ARBA" id="ARBA00022801"/>
    </source>
</evidence>
<dbReference type="Gene3D" id="3.20.20.80">
    <property type="entry name" value="Glycosidases"/>
    <property type="match status" value="1"/>
</dbReference>
<dbReference type="GO" id="GO:0031218">
    <property type="term" value="F:arabinogalactan endo-1,4-beta-galactosidase activity"/>
    <property type="evidence" value="ECO:0007669"/>
    <property type="project" value="UniProtKB-EC"/>
</dbReference>
<gene>
    <name evidence="5" type="ORF">EJP82_08190</name>
</gene>
<protein>
    <recommendedName>
        <fullName evidence="4">Arabinogalactan endo-beta-1,4-galactanase</fullName>
        <ecNumber evidence="4">3.2.1.89</ecNumber>
    </recommendedName>
</protein>
<dbReference type="PANTHER" id="PTHR34983:SF2">
    <property type="entry name" value="ENDO-BETA-1,4-GALACTANASE"/>
    <property type="match status" value="1"/>
</dbReference>
<dbReference type="InterPro" id="IPR017853">
    <property type="entry name" value="GH"/>
</dbReference>
<evidence type="ECO:0000256" key="1">
    <source>
        <dbReference type="ARBA" id="ARBA00010687"/>
    </source>
</evidence>
<name>A0A433YBB1_9BACL</name>
<keyword evidence="2 4" id="KW-0378">Hydrolase</keyword>
<proteinExistence type="inferred from homology"/>
<dbReference type="EC" id="3.2.1.89" evidence="4"/>
<evidence type="ECO:0000313" key="5">
    <source>
        <dbReference type="EMBL" id="RUT47150.1"/>
    </source>
</evidence>
<comment type="caution">
    <text evidence="5">The sequence shown here is derived from an EMBL/GenBank/DDBJ whole genome shotgun (WGS) entry which is preliminary data.</text>
</comment>
<dbReference type="SUPFAM" id="SSF51445">
    <property type="entry name" value="(Trans)glycosidases"/>
    <property type="match status" value="1"/>
</dbReference>
<accession>A0A433YBB1</accession>
<keyword evidence="3 4" id="KW-0326">Glycosidase</keyword>
<evidence type="ECO:0000256" key="3">
    <source>
        <dbReference type="ARBA" id="ARBA00023295"/>
    </source>
</evidence>
<dbReference type="Pfam" id="PF07745">
    <property type="entry name" value="Glyco_hydro_53"/>
    <property type="match status" value="1"/>
</dbReference>
<organism evidence="5 6">
    <name type="scientific">Paenibacillus anaericanus</name>
    <dbReference type="NCBI Taxonomy" id="170367"/>
    <lineage>
        <taxon>Bacteria</taxon>
        <taxon>Bacillati</taxon>
        <taxon>Bacillota</taxon>
        <taxon>Bacilli</taxon>
        <taxon>Bacillales</taxon>
        <taxon>Paenibacillaceae</taxon>
        <taxon>Paenibacillus</taxon>
    </lineage>
</organism>
<dbReference type="RefSeq" id="WP_127191548.1">
    <property type="nucleotide sequence ID" value="NZ_JAUSSS010000009.1"/>
</dbReference>
<dbReference type="InterPro" id="IPR011683">
    <property type="entry name" value="Glyco_hydro_53"/>
</dbReference>
<sequence length="376" mass="43064">MSHTFMKGVDISMLTEVETLGGEYFLDNEKKDLFEILRIKELNAVRLRLWLNPYDEEGEPYLGGTNDLETTIELAKRAKEQGLQFMLNIHYSDFWTDPKKQSKPKAWQSFSGEQLEEKVYLYTKEVLDVCRACDVLPDIVQVGNETTNGMLWPDGKTPKYLFEEKKFEAVDDEEWKLSYDRLAGLLKAGVRAVREAGSMRIILHLDAGGSNILYRTWFDEMSARDVDYDIIGLSYYPIWHGTLEELRFNMEDISVRYDKEVLVVETAYGFTSESPSGHDIFTEYLSNQAGYPATVEGQAQFLHDLMTTVQQVPNNKGLGIVYWEPAWLPVEGSSWASYAGMNYGNDIATMGNHWANQGLFDFKGNALDSLNVFRKF</sequence>
<dbReference type="EMBL" id="RZNY01000005">
    <property type="protein sequence ID" value="RUT47150.1"/>
    <property type="molecule type" value="Genomic_DNA"/>
</dbReference>
<dbReference type="GO" id="GO:0015926">
    <property type="term" value="F:glucosidase activity"/>
    <property type="evidence" value="ECO:0007669"/>
    <property type="project" value="InterPro"/>
</dbReference>
<dbReference type="PANTHER" id="PTHR34983">
    <property type="entry name" value="ARABINOGALACTAN ENDO-BETA-1,4-GALACTANASE A"/>
    <property type="match status" value="1"/>
</dbReference>
<evidence type="ECO:0000313" key="6">
    <source>
        <dbReference type="Proteomes" id="UP000279446"/>
    </source>
</evidence>
<comment type="similarity">
    <text evidence="1 4">Belongs to the glycosyl hydrolase 53 family.</text>
</comment>
<dbReference type="OrthoDB" id="9768786at2"/>
<dbReference type="AlphaFoldDB" id="A0A433YBB1"/>
<dbReference type="Proteomes" id="UP000279446">
    <property type="component" value="Unassembled WGS sequence"/>
</dbReference>
<dbReference type="GO" id="GO:0045490">
    <property type="term" value="P:pectin catabolic process"/>
    <property type="evidence" value="ECO:0007669"/>
    <property type="project" value="TreeGrafter"/>
</dbReference>
<keyword evidence="6" id="KW-1185">Reference proteome</keyword>
<evidence type="ECO:0000256" key="4">
    <source>
        <dbReference type="RuleBase" id="RU361192"/>
    </source>
</evidence>
<comment type="catalytic activity">
    <reaction evidence="4">
        <text>The enzyme specifically hydrolyzes (1-&gt;4)-beta-D-galactosidic linkages in type I arabinogalactans.</text>
        <dbReference type="EC" id="3.2.1.89"/>
    </reaction>
</comment>
<reference evidence="5 6" key="1">
    <citation type="submission" date="2018-12" db="EMBL/GenBank/DDBJ databases">
        <authorList>
            <person name="Sun L."/>
            <person name="Chen Z."/>
        </authorList>
    </citation>
    <scope>NUCLEOTIDE SEQUENCE [LARGE SCALE GENOMIC DNA]</scope>
    <source>
        <strain evidence="5 6">DSM 15890</strain>
    </source>
</reference>